<comment type="caution">
    <text evidence="8">The sequence shown here is derived from an EMBL/GenBank/DDBJ whole genome shotgun (WGS) entry which is preliminary data.</text>
</comment>
<feature type="transmembrane region" description="Helical" evidence="6">
    <location>
        <begin position="122"/>
        <end position="139"/>
    </location>
</feature>
<feature type="transmembrane region" description="Helical" evidence="6">
    <location>
        <begin position="151"/>
        <end position="169"/>
    </location>
</feature>
<sequence>MRLKFIWIGIIFAILWSSASAATKFGLQSAQPFVIAVSRFFLASFLMLGVSHGIFRKRLPVGKEWKQLIIYGLLNISIYLGLYVLAMQKIAAGIGSLGTATNPVMISFISTLFLGQKMTVKNIASLLLCMAGVFVAAYPLLENSYASTDGILILLASMLSYSVGAIYYARQKWNDLNTLTINGWQTLLGGIFLLPVLLFTYRHEQNSWDYRLIGSVVWLALPVSIGAVQCWLWLLTVNPLKASYWLFLCPVFGFIIASITLHEPLGIYTLMGVMMVVAGLYIIQQQRAVKK</sequence>
<keyword evidence="5 6" id="KW-0472">Membrane</keyword>
<gene>
    <name evidence="8" type="ORF">SAMN05444410_1129</name>
</gene>
<feature type="transmembrane region" description="Helical" evidence="6">
    <location>
        <begin position="213"/>
        <end position="235"/>
    </location>
</feature>
<evidence type="ECO:0000256" key="4">
    <source>
        <dbReference type="ARBA" id="ARBA00022989"/>
    </source>
</evidence>
<feature type="domain" description="EamA" evidence="7">
    <location>
        <begin position="6"/>
        <end position="136"/>
    </location>
</feature>
<feature type="transmembrane region" description="Helical" evidence="6">
    <location>
        <begin position="265"/>
        <end position="283"/>
    </location>
</feature>
<dbReference type="SUPFAM" id="SSF103481">
    <property type="entry name" value="Multidrug resistance efflux transporter EmrE"/>
    <property type="match status" value="2"/>
</dbReference>
<dbReference type="EMBL" id="FNNO01000012">
    <property type="protein sequence ID" value="SDX25901.1"/>
    <property type="molecule type" value="Genomic_DNA"/>
</dbReference>
<keyword evidence="4 6" id="KW-1133">Transmembrane helix</keyword>
<evidence type="ECO:0000313" key="9">
    <source>
        <dbReference type="Proteomes" id="UP000198711"/>
    </source>
</evidence>
<dbReference type="InterPro" id="IPR000620">
    <property type="entry name" value="EamA_dom"/>
</dbReference>
<proteinExistence type="inferred from homology"/>
<feature type="transmembrane region" description="Helical" evidence="6">
    <location>
        <begin position="92"/>
        <end position="115"/>
    </location>
</feature>
<reference evidence="8 9" key="1">
    <citation type="submission" date="2016-10" db="EMBL/GenBank/DDBJ databases">
        <authorList>
            <person name="Varghese N."/>
            <person name="Submissions S."/>
        </authorList>
    </citation>
    <scope>NUCLEOTIDE SEQUENCE [LARGE SCALE GENOMIC DNA]</scope>
    <source>
        <strain evidence="8 9">DSM 25353</strain>
    </source>
</reference>
<evidence type="ECO:0000256" key="2">
    <source>
        <dbReference type="ARBA" id="ARBA00007362"/>
    </source>
</evidence>
<keyword evidence="3 6" id="KW-0812">Transmembrane</keyword>
<evidence type="ECO:0000256" key="5">
    <source>
        <dbReference type="ARBA" id="ARBA00023136"/>
    </source>
</evidence>
<feature type="transmembrane region" description="Helical" evidence="6">
    <location>
        <begin position="37"/>
        <end position="56"/>
    </location>
</feature>
<dbReference type="AlphaFoldDB" id="A0A8X8IE21"/>
<evidence type="ECO:0000256" key="1">
    <source>
        <dbReference type="ARBA" id="ARBA00004141"/>
    </source>
</evidence>
<feature type="transmembrane region" description="Helical" evidence="6">
    <location>
        <begin position="242"/>
        <end position="259"/>
    </location>
</feature>
<dbReference type="InterPro" id="IPR037185">
    <property type="entry name" value="EmrE-like"/>
</dbReference>
<evidence type="ECO:0000313" key="8">
    <source>
        <dbReference type="EMBL" id="SDX25901.1"/>
    </source>
</evidence>
<keyword evidence="9" id="KW-1185">Reference proteome</keyword>
<accession>A0A8X8IE21</accession>
<dbReference type="RefSeq" id="WP_092724610.1">
    <property type="nucleotide sequence ID" value="NZ_FNNO01000012.1"/>
</dbReference>
<name>A0A8X8IE21_9BACT</name>
<evidence type="ECO:0000256" key="3">
    <source>
        <dbReference type="ARBA" id="ARBA00022692"/>
    </source>
</evidence>
<feature type="transmembrane region" description="Helical" evidence="6">
    <location>
        <begin position="68"/>
        <end position="86"/>
    </location>
</feature>
<dbReference type="Pfam" id="PF00892">
    <property type="entry name" value="EamA"/>
    <property type="match status" value="2"/>
</dbReference>
<evidence type="ECO:0000259" key="7">
    <source>
        <dbReference type="Pfam" id="PF00892"/>
    </source>
</evidence>
<dbReference type="GO" id="GO:0016020">
    <property type="term" value="C:membrane"/>
    <property type="evidence" value="ECO:0007669"/>
    <property type="project" value="UniProtKB-SubCell"/>
</dbReference>
<feature type="domain" description="EamA" evidence="7">
    <location>
        <begin position="150"/>
        <end position="283"/>
    </location>
</feature>
<comment type="subcellular location">
    <subcellularLocation>
        <location evidence="1">Membrane</location>
        <topology evidence="1">Multi-pass membrane protein</topology>
    </subcellularLocation>
</comment>
<dbReference type="PANTHER" id="PTHR32322:SF2">
    <property type="entry name" value="EAMA DOMAIN-CONTAINING PROTEIN"/>
    <property type="match status" value="1"/>
</dbReference>
<evidence type="ECO:0000256" key="6">
    <source>
        <dbReference type="SAM" id="Phobius"/>
    </source>
</evidence>
<dbReference type="PANTHER" id="PTHR32322">
    <property type="entry name" value="INNER MEMBRANE TRANSPORTER"/>
    <property type="match status" value="1"/>
</dbReference>
<feature type="transmembrane region" description="Helical" evidence="6">
    <location>
        <begin position="181"/>
        <end position="201"/>
    </location>
</feature>
<comment type="similarity">
    <text evidence="2">Belongs to the EamA transporter family.</text>
</comment>
<protein>
    <submittedName>
        <fullName evidence="8">Permease of the drug/metabolite transporter (DMT) superfamily</fullName>
    </submittedName>
</protein>
<dbReference type="Proteomes" id="UP000198711">
    <property type="component" value="Unassembled WGS sequence"/>
</dbReference>
<organism evidence="8 9">
    <name type="scientific">Hydrobacter penzbergensis</name>
    <dbReference type="NCBI Taxonomy" id="1235997"/>
    <lineage>
        <taxon>Bacteria</taxon>
        <taxon>Pseudomonadati</taxon>
        <taxon>Bacteroidota</taxon>
        <taxon>Chitinophagia</taxon>
        <taxon>Chitinophagales</taxon>
        <taxon>Chitinophagaceae</taxon>
        <taxon>Hydrobacter</taxon>
    </lineage>
</organism>
<dbReference type="InterPro" id="IPR050638">
    <property type="entry name" value="AA-Vitamin_Transporters"/>
</dbReference>